<organism evidence="2 3">
    <name type="scientific">Paraburkholderia kururiensis</name>
    <dbReference type="NCBI Taxonomy" id="984307"/>
    <lineage>
        <taxon>Bacteria</taxon>
        <taxon>Pseudomonadati</taxon>
        <taxon>Pseudomonadota</taxon>
        <taxon>Betaproteobacteria</taxon>
        <taxon>Burkholderiales</taxon>
        <taxon>Burkholderiaceae</taxon>
        <taxon>Paraburkholderia</taxon>
    </lineage>
</organism>
<evidence type="ECO:0000256" key="1">
    <source>
        <dbReference type="SAM" id="MobiDB-lite"/>
    </source>
</evidence>
<feature type="compositionally biased region" description="Basic and acidic residues" evidence="1">
    <location>
        <begin position="1"/>
        <end position="12"/>
    </location>
</feature>
<gene>
    <name evidence="2" type="ORF">U0042_28520</name>
</gene>
<name>A0ABZ0WKT8_9BURK</name>
<keyword evidence="3" id="KW-1185">Reference proteome</keyword>
<accession>A0ABZ0WKT8</accession>
<evidence type="ECO:0000313" key="2">
    <source>
        <dbReference type="EMBL" id="WQD77916.1"/>
    </source>
</evidence>
<reference evidence="2 3" key="1">
    <citation type="submission" date="2023-12" db="EMBL/GenBank/DDBJ databases">
        <title>Genome sequencing and assembly of bacterial species from a model synthetic community.</title>
        <authorList>
            <person name="Hogle S.L."/>
        </authorList>
    </citation>
    <scope>NUCLEOTIDE SEQUENCE [LARGE SCALE GENOMIC DNA]</scope>
    <source>
        <strain evidence="2 3">HAMBI 2494</strain>
    </source>
</reference>
<protein>
    <submittedName>
        <fullName evidence="2">Uncharacterized protein</fullName>
    </submittedName>
</protein>
<dbReference type="EMBL" id="CP139965">
    <property type="protein sequence ID" value="WQD77916.1"/>
    <property type="molecule type" value="Genomic_DNA"/>
</dbReference>
<dbReference type="RefSeq" id="WP_114814817.1">
    <property type="nucleotide sequence ID" value="NZ_CP139965.1"/>
</dbReference>
<sequence>MAMKKTDLEKNKALKLTHSMKQAHSERFGKGAAEAPVSRKEQRKLDQAKGLVPFACKLDSELVEALKARAAAHPEGMNGLVDELLRRGLATGDQAQSE</sequence>
<proteinExistence type="predicted"/>
<dbReference type="Proteomes" id="UP001325479">
    <property type="component" value="Chromosome"/>
</dbReference>
<feature type="region of interest" description="Disordered" evidence="1">
    <location>
        <begin position="1"/>
        <end position="44"/>
    </location>
</feature>
<evidence type="ECO:0000313" key="3">
    <source>
        <dbReference type="Proteomes" id="UP001325479"/>
    </source>
</evidence>